<dbReference type="GO" id="GO:0008800">
    <property type="term" value="F:beta-lactamase activity"/>
    <property type="evidence" value="ECO:0007669"/>
    <property type="project" value="UniProtKB-UniRule"/>
</dbReference>
<keyword evidence="9" id="KW-1185">Reference proteome</keyword>
<sequence length="345" mass="36622">MARYGVPGIAVAVTVDGKHRYFSYGVAAKDGGAPVRPESLFEIGSLSKTFTATLVSYALALGRISLDDHPGKYLPNLLGSAVDQASLLHLGTYTAGGLPLQFPAEVTNDAQMQSYFQQWRPDAAPGQQRRYSNPSIALLGYLTAIAMNKSFTDLVQGDILPGLGLIDTYIEVPQTRMQDYAWGYSAGDEPVRVAPGVLSAEAYGVKSSAADMLRFVEANISPNSLAEPFGGAVSGTHVGYFDVNGMVQGPGWEQYRYPVSLDALLAGNSDTMAMQPNPVSPIMSPTKSGPTLFNKTGSTDGFGAYVAFVPEKRIGIVMLANKNVPNAARVSAAYTVLQVLSAQHA</sequence>
<dbReference type="InterPro" id="IPR012338">
    <property type="entry name" value="Beta-lactam/transpept-like"/>
</dbReference>
<comment type="caution">
    <text evidence="8">The sequence shown here is derived from an EMBL/GenBank/DDBJ whole genome shotgun (WGS) entry which is preliminary data.</text>
</comment>
<dbReference type="SUPFAM" id="SSF56601">
    <property type="entry name" value="beta-lactamase/transpeptidase-like"/>
    <property type="match status" value="1"/>
</dbReference>
<dbReference type="InterPro" id="IPR058136">
    <property type="entry name" value="AmpC"/>
</dbReference>
<reference evidence="7" key="1">
    <citation type="journal article" date="2018" name="Genome Announc.">
        <title>Draft Genome Sequence of Mycobacterium montefiorense Isolated from Japanese Black Salamander (Hynobius nigrescens).</title>
        <authorList>
            <person name="Fukano H."/>
            <person name="Yoshida M."/>
            <person name="Shimizu A."/>
            <person name="Iwao H."/>
            <person name="Katayama Y."/>
            <person name="Omatsu T."/>
            <person name="Mizutani T."/>
            <person name="Kurata O."/>
            <person name="Wada S."/>
            <person name="Hoshino Y."/>
        </authorList>
    </citation>
    <scope>NUCLEOTIDE SEQUENCE</scope>
    <source>
        <strain evidence="7">BS</strain>
    </source>
</reference>
<dbReference type="InterPro" id="IPR001466">
    <property type="entry name" value="Beta-lactam-related"/>
</dbReference>
<evidence type="ECO:0000256" key="2">
    <source>
        <dbReference type="ARBA" id="ARBA00007840"/>
    </source>
</evidence>
<dbReference type="EMBL" id="BQYH01000021">
    <property type="protein sequence ID" value="GKU73459.1"/>
    <property type="molecule type" value="Genomic_DNA"/>
</dbReference>
<dbReference type="InterPro" id="IPR050491">
    <property type="entry name" value="AmpC-like"/>
</dbReference>
<dbReference type="AlphaFoldDB" id="A0AA37PP00"/>
<evidence type="ECO:0000256" key="4">
    <source>
        <dbReference type="ARBA" id="ARBA00023251"/>
    </source>
</evidence>
<evidence type="ECO:0000313" key="8">
    <source>
        <dbReference type="EMBL" id="GKU73459.1"/>
    </source>
</evidence>
<evidence type="ECO:0000259" key="6">
    <source>
        <dbReference type="Pfam" id="PF00144"/>
    </source>
</evidence>
<dbReference type="Proteomes" id="UP001139505">
    <property type="component" value="Unassembled WGS sequence"/>
</dbReference>
<dbReference type="InterPro" id="IPR001586">
    <property type="entry name" value="Beta-lactam_class-C_AS"/>
</dbReference>
<dbReference type="Proteomes" id="UP000245060">
    <property type="component" value="Unassembled WGS sequence"/>
</dbReference>
<comment type="catalytic activity">
    <reaction evidence="1 5">
        <text>a beta-lactam + H2O = a substituted beta-amino acid</text>
        <dbReference type="Rhea" id="RHEA:20401"/>
        <dbReference type="ChEBI" id="CHEBI:15377"/>
        <dbReference type="ChEBI" id="CHEBI:35627"/>
        <dbReference type="ChEBI" id="CHEBI:140347"/>
        <dbReference type="EC" id="3.5.2.6"/>
    </reaction>
</comment>
<name>A0AA37PP00_9MYCO</name>
<evidence type="ECO:0000256" key="5">
    <source>
        <dbReference type="RuleBase" id="RU361140"/>
    </source>
</evidence>
<dbReference type="NCBIfam" id="NF033085">
    <property type="entry name" value="bla_class_C"/>
    <property type="match status" value="1"/>
</dbReference>
<reference evidence="8" key="4">
    <citation type="submission" date="2022-04" db="EMBL/GenBank/DDBJ databases">
        <authorList>
            <person name="Komine T."/>
            <person name="Fukano H."/>
            <person name="Wada S."/>
        </authorList>
    </citation>
    <scope>NUCLEOTIDE SEQUENCE</scope>
    <source>
        <strain evidence="8">NJB18185</strain>
    </source>
</reference>
<dbReference type="PANTHER" id="PTHR46825">
    <property type="entry name" value="D-ALANYL-D-ALANINE-CARBOXYPEPTIDASE/ENDOPEPTIDASE AMPH"/>
    <property type="match status" value="1"/>
</dbReference>
<reference evidence="9" key="2">
    <citation type="submission" date="2018-04" db="EMBL/GenBank/DDBJ databases">
        <title>Draft genome sequence of Mycobacterium montefiorense isolated from Japanese black salamander.</title>
        <authorList>
            <person name="Fukano H."/>
            <person name="Yoshida M."/>
            <person name="Shimizu A."/>
            <person name="Iwao H."/>
            <person name="Kurata O."/>
            <person name="Katayama Y."/>
            <person name="Omatsu T."/>
            <person name="Mizutani T."/>
            <person name="Wada S."/>
            <person name="Hoshino Y."/>
        </authorList>
    </citation>
    <scope>NUCLEOTIDE SEQUENCE [LARGE SCALE GENOMIC DNA]</scope>
    <source>
        <strain evidence="9">BS</strain>
    </source>
</reference>
<dbReference type="EC" id="3.5.2.6" evidence="5"/>
<accession>A0AA37PP00</accession>
<proteinExistence type="inferred from homology"/>
<dbReference type="Pfam" id="PF00144">
    <property type="entry name" value="Beta-lactamase"/>
    <property type="match status" value="1"/>
</dbReference>
<dbReference type="PROSITE" id="PS00336">
    <property type="entry name" value="BETA_LACTAMASE_C"/>
    <property type="match status" value="1"/>
</dbReference>
<keyword evidence="4 5" id="KW-0046">Antibiotic resistance</keyword>
<evidence type="ECO:0000256" key="1">
    <source>
        <dbReference type="ARBA" id="ARBA00001526"/>
    </source>
</evidence>
<dbReference type="EMBL" id="BFCH01000017">
    <property type="protein sequence ID" value="GBG37881.1"/>
    <property type="molecule type" value="Genomic_DNA"/>
</dbReference>
<dbReference type="Gene3D" id="3.40.710.10">
    <property type="entry name" value="DD-peptidase/beta-lactamase superfamily"/>
    <property type="match status" value="1"/>
</dbReference>
<gene>
    <name evidence="7" type="ORF">MmonteBS_22530</name>
    <name evidence="8" type="ORF">NJB18185_32300</name>
</gene>
<protein>
    <recommendedName>
        <fullName evidence="5">Beta-lactamase</fullName>
        <ecNumber evidence="5">3.5.2.6</ecNumber>
    </recommendedName>
</protein>
<evidence type="ECO:0000313" key="7">
    <source>
        <dbReference type="EMBL" id="GBG37881.1"/>
    </source>
</evidence>
<keyword evidence="3 5" id="KW-0378">Hydrolase</keyword>
<evidence type="ECO:0000256" key="3">
    <source>
        <dbReference type="ARBA" id="ARBA00022801"/>
    </source>
</evidence>
<evidence type="ECO:0000313" key="9">
    <source>
        <dbReference type="Proteomes" id="UP000245060"/>
    </source>
</evidence>
<comment type="similarity">
    <text evidence="2 5">Belongs to the class-C beta-lactamase family.</text>
</comment>
<dbReference type="GO" id="GO:0046677">
    <property type="term" value="P:response to antibiotic"/>
    <property type="evidence" value="ECO:0007669"/>
    <property type="project" value="UniProtKB-UniRule"/>
</dbReference>
<organism evidence="8 10">
    <name type="scientific">Mycobacterium montefiorense</name>
    <dbReference type="NCBI Taxonomy" id="154654"/>
    <lineage>
        <taxon>Bacteria</taxon>
        <taxon>Bacillati</taxon>
        <taxon>Actinomycetota</taxon>
        <taxon>Actinomycetes</taxon>
        <taxon>Mycobacteriales</taxon>
        <taxon>Mycobacteriaceae</taxon>
        <taxon>Mycobacterium</taxon>
        <taxon>Mycobacterium simiae complex</taxon>
    </lineage>
</organism>
<dbReference type="GO" id="GO:0030288">
    <property type="term" value="C:outer membrane-bounded periplasmic space"/>
    <property type="evidence" value="ECO:0007669"/>
    <property type="project" value="InterPro"/>
</dbReference>
<reference evidence="8" key="3">
    <citation type="journal article" date="2022" name="Microbiol. Resour. Announc.">
        <title>Draft Genome Sequences of Eight Mycobacterium montefiorense Strains Isolated from Salamanders in Captivity.</title>
        <authorList>
            <person name="Komine T."/>
            <person name="Ihara H."/>
            <person name="Fukano H."/>
            <person name="Hoshino Y."/>
            <person name="Kurata O."/>
            <person name="Wada S."/>
        </authorList>
    </citation>
    <scope>NUCLEOTIDE SEQUENCE</scope>
    <source>
        <strain evidence="8">NJB18185</strain>
    </source>
</reference>
<dbReference type="PANTHER" id="PTHR46825:SF8">
    <property type="entry name" value="BETA-LACTAMASE-RELATED"/>
    <property type="match status" value="1"/>
</dbReference>
<dbReference type="GO" id="GO:0017001">
    <property type="term" value="P:antibiotic catabolic process"/>
    <property type="evidence" value="ECO:0007669"/>
    <property type="project" value="InterPro"/>
</dbReference>
<evidence type="ECO:0000313" key="10">
    <source>
        <dbReference type="Proteomes" id="UP001139505"/>
    </source>
</evidence>
<feature type="domain" description="Beta-lactamase-related" evidence="6">
    <location>
        <begin position="1"/>
        <end position="339"/>
    </location>
</feature>